<name>A0A1G8FZL6_9VIBR</name>
<dbReference type="AlphaFoldDB" id="A0A1G8FZL6"/>
<dbReference type="GO" id="GO:0016787">
    <property type="term" value="F:hydrolase activity"/>
    <property type="evidence" value="ECO:0007669"/>
    <property type="project" value="UniProtKB-KW"/>
</dbReference>
<evidence type="ECO:0000256" key="2">
    <source>
        <dbReference type="ARBA" id="ARBA00006247"/>
    </source>
</evidence>
<comment type="similarity">
    <text evidence="2">Belongs to the peptidase M20A family.</text>
</comment>
<evidence type="ECO:0000256" key="5">
    <source>
        <dbReference type="ARBA" id="ARBA00022833"/>
    </source>
</evidence>
<evidence type="ECO:0000313" key="8">
    <source>
        <dbReference type="EMBL" id="SDH87577.1"/>
    </source>
</evidence>
<dbReference type="InterPro" id="IPR050072">
    <property type="entry name" value="Peptidase_M20A"/>
</dbReference>
<evidence type="ECO:0000256" key="3">
    <source>
        <dbReference type="ARBA" id="ARBA00022723"/>
    </source>
</evidence>
<dbReference type="SUPFAM" id="SSF55031">
    <property type="entry name" value="Bacterial exopeptidase dimerisation domain"/>
    <property type="match status" value="1"/>
</dbReference>
<sequence length="426" mass="46340">MDVNARLAQALQHIDSDRQAVTEDLRHMLALDTCFPPGNGYGDFATLMEKILTPMGFSTERVSVPDTLWQTSDGQVYGERVNLIATRPQVERESCHLYFHVDTVPPGDGWTFAPLQLTEADGRFYGRGAADMKGTIVAALAALRAIDAHKLPLKFSPSLLLCTDEEGGLYPGIRYLAEQGHVDGHIVNFNGGALARIWGGCFGSVDLSIRIYGHSTHSGEPLGAINAIEESLPLMNALYELKQKVEQRVSAMPAPPHFNGEPLRSRLTIAAAHGGSKGSTIPAKYELLINRRYAPEESFDEVMQELLACIESAMASSKALRVEHEIIGHLAPVSDPTGPNQPRWQAAQSLGFGYPLESFKVWGSSTSSDMGWVQQAGVKEMMLGGLARPDNHIHAADEYTTFEDIASLAKAILAYLVEDFAPPTGI</sequence>
<dbReference type="GO" id="GO:0046872">
    <property type="term" value="F:metal ion binding"/>
    <property type="evidence" value="ECO:0007669"/>
    <property type="project" value="UniProtKB-KW"/>
</dbReference>
<keyword evidence="5" id="KW-0862">Zinc</keyword>
<gene>
    <name evidence="8" type="ORF">SAMN04488136_13351</name>
</gene>
<dbReference type="PANTHER" id="PTHR43808">
    <property type="entry name" value="ACETYLORNITHINE DEACETYLASE"/>
    <property type="match status" value="1"/>
</dbReference>
<dbReference type="Pfam" id="PF01546">
    <property type="entry name" value="Peptidase_M20"/>
    <property type="match status" value="1"/>
</dbReference>
<evidence type="ECO:0000256" key="1">
    <source>
        <dbReference type="ARBA" id="ARBA00001947"/>
    </source>
</evidence>
<dbReference type="PANTHER" id="PTHR43808:SF8">
    <property type="entry name" value="PEPTIDASE M20 DIMERISATION DOMAIN-CONTAINING PROTEIN"/>
    <property type="match status" value="1"/>
</dbReference>
<dbReference type="InterPro" id="IPR036264">
    <property type="entry name" value="Bact_exopeptidase_dim_dom"/>
</dbReference>
<evidence type="ECO:0000256" key="6">
    <source>
        <dbReference type="ARBA" id="ARBA00023285"/>
    </source>
</evidence>
<dbReference type="Gene3D" id="3.40.630.10">
    <property type="entry name" value="Zn peptidases"/>
    <property type="match status" value="1"/>
</dbReference>
<keyword evidence="9" id="KW-1185">Reference proteome</keyword>
<dbReference type="Pfam" id="PF07687">
    <property type="entry name" value="M20_dimer"/>
    <property type="match status" value="1"/>
</dbReference>
<proteinExistence type="inferred from homology"/>
<dbReference type="InterPro" id="IPR011650">
    <property type="entry name" value="Peptidase_M20_dimer"/>
</dbReference>
<dbReference type="RefSeq" id="WP_093278577.1">
    <property type="nucleotide sequence ID" value="NZ_FNDD01000033.1"/>
</dbReference>
<evidence type="ECO:0000313" key="9">
    <source>
        <dbReference type="Proteomes" id="UP000198854"/>
    </source>
</evidence>
<evidence type="ECO:0000259" key="7">
    <source>
        <dbReference type="Pfam" id="PF07687"/>
    </source>
</evidence>
<evidence type="ECO:0000256" key="4">
    <source>
        <dbReference type="ARBA" id="ARBA00022801"/>
    </source>
</evidence>
<protein>
    <submittedName>
        <fullName evidence="8">Succinyl-diaminopimelate desuccinylase</fullName>
    </submittedName>
</protein>
<dbReference type="STRING" id="861298.SAMN04488136_13351"/>
<dbReference type="SUPFAM" id="SSF53187">
    <property type="entry name" value="Zn-dependent exopeptidases"/>
    <property type="match status" value="1"/>
</dbReference>
<keyword evidence="4" id="KW-0378">Hydrolase</keyword>
<dbReference type="OrthoDB" id="3665926at2"/>
<organism evidence="8 9">
    <name type="scientific">Vibrio xiamenensis</name>
    <dbReference type="NCBI Taxonomy" id="861298"/>
    <lineage>
        <taxon>Bacteria</taxon>
        <taxon>Pseudomonadati</taxon>
        <taxon>Pseudomonadota</taxon>
        <taxon>Gammaproteobacteria</taxon>
        <taxon>Vibrionales</taxon>
        <taxon>Vibrionaceae</taxon>
        <taxon>Vibrio</taxon>
    </lineage>
</organism>
<dbReference type="InterPro" id="IPR002933">
    <property type="entry name" value="Peptidase_M20"/>
</dbReference>
<keyword evidence="6" id="KW-0170">Cobalt</keyword>
<comment type="cofactor">
    <cofactor evidence="1">
        <name>Zn(2+)</name>
        <dbReference type="ChEBI" id="CHEBI:29105"/>
    </cofactor>
</comment>
<reference evidence="9" key="1">
    <citation type="submission" date="2016-10" db="EMBL/GenBank/DDBJ databases">
        <authorList>
            <person name="Varghese N."/>
            <person name="Submissions S."/>
        </authorList>
    </citation>
    <scope>NUCLEOTIDE SEQUENCE [LARGE SCALE GENOMIC DNA]</scope>
    <source>
        <strain evidence="9">CGMCC 1.10228</strain>
    </source>
</reference>
<dbReference type="Gene3D" id="3.30.70.360">
    <property type="match status" value="1"/>
</dbReference>
<dbReference type="Proteomes" id="UP000198854">
    <property type="component" value="Unassembled WGS sequence"/>
</dbReference>
<accession>A0A1G8FZL6</accession>
<dbReference type="EMBL" id="FNDD01000033">
    <property type="protein sequence ID" value="SDH87577.1"/>
    <property type="molecule type" value="Genomic_DNA"/>
</dbReference>
<keyword evidence="3" id="KW-0479">Metal-binding</keyword>
<feature type="domain" description="Peptidase M20 dimerisation" evidence="7">
    <location>
        <begin position="202"/>
        <end position="313"/>
    </location>
</feature>